<evidence type="ECO:0000256" key="1">
    <source>
        <dbReference type="ARBA" id="ARBA00004442"/>
    </source>
</evidence>
<dbReference type="RefSeq" id="WP_196954979.1">
    <property type="nucleotide sequence ID" value="NZ_JADWYK010000005.1"/>
</dbReference>
<protein>
    <submittedName>
        <fullName evidence="7">OmpA family protein</fullName>
    </submittedName>
</protein>
<evidence type="ECO:0000256" key="2">
    <source>
        <dbReference type="ARBA" id="ARBA00023136"/>
    </source>
</evidence>
<dbReference type="PRINTS" id="PR01021">
    <property type="entry name" value="OMPADOMAIN"/>
</dbReference>
<keyword evidence="8" id="KW-1185">Reference proteome</keyword>
<dbReference type="PROSITE" id="PS51123">
    <property type="entry name" value="OMPA_2"/>
    <property type="match status" value="1"/>
</dbReference>
<name>A0ABS0L1G5_9BACT</name>
<feature type="chain" id="PRO_5047249969" evidence="5">
    <location>
        <begin position="21"/>
        <end position="655"/>
    </location>
</feature>
<comment type="caution">
    <text evidence="7">The sequence shown here is derived from an EMBL/GenBank/DDBJ whole genome shotgun (WGS) entry which is preliminary data.</text>
</comment>
<evidence type="ECO:0000256" key="3">
    <source>
        <dbReference type="ARBA" id="ARBA00023237"/>
    </source>
</evidence>
<organism evidence="7 8">
    <name type="scientific">Hymenobacter guriensis</name>
    <dbReference type="NCBI Taxonomy" id="2793065"/>
    <lineage>
        <taxon>Bacteria</taxon>
        <taxon>Pseudomonadati</taxon>
        <taxon>Bacteroidota</taxon>
        <taxon>Cytophagia</taxon>
        <taxon>Cytophagales</taxon>
        <taxon>Hymenobacteraceae</taxon>
        <taxon>Hymenobacter</taxon>
    </lineage>
</organism>
<dbReference type="PANTHER" id="PTHR30329">
    <property type="entry name" value="STATOR ELEMENT OF FLAGELLAR MOTOR COMPLEX"/>
    <property type="match status" value="1"/>
</dbReference>
<dbReference type="InterPro" id="IPR006665">
    <property type="entry name" value="OmpA-like"/>
</dbReference>
<dbReference type="InterPro" id="IPR006664">
    <property type="entry name" value="OMP_bac"/>
</dbReference>
<dbReference type="EMBL" id="JADWYK010000005">
    <property type="protein sequence ID" value="MBG8553954.1"/>
    <property type="molecule type" value="Genomic_DNA"/>
</dbReference>
<proteinExistence type="predicted"/>
<dbReference type="SUPFAM" id="SSF101898">
    <property type="entry name" value="NHL repeat"/>
    <property type="match status" value="1"/>
</dbReference>
<keyword evidence="5" id="KW-0732">Signal</keyword>
<dbReference type="Gene3D" id="3.40.1000.10">
    <property type="entry name" value="Mog1/PsbP, alpha/beta/alpha sandwich"/>
    <property type="match status" value="1"/>
</dbReference>
<dbReference type="Gene3D" id="3.30.1330.60">
    <property type="entry name" value="OmpA-like domain"/>
    <property type="match status" value="1"/>
</dbReference>
<evidence type="ECO:0000256" key="4">
    <source>
        <dbReference type="PROSITE-ProRule" id="PRU00473"/>
    </source>
</evidence>
<gene>
    <name evidence="7" type="ORF">I5L79_10375</name>
</gene>
<dbReference type="PANTHER" id="PTHR30329:SF21">
    <property type="entry name" value="LIPOPROTEIN YIAD-RELATED"/>
    <property type="match status" value="1"/>
</dbReference>
<feature type="domain" description="OmpA-like" evidence="6">
    <location>
        <begin position="538"/>
        <end position="655"/>
    </location>
</feature>
<evidence type="ECO:0000259" key="6">
    <source>
        <dbReference type="PROSITE" id="PS51123"/>
    </source>
</evidence>
<dbReference type="InterPro" id="IPR036737">
    <property type="entry name" value="OmpA-like_sf"/>
</dbReference>
<dbReference type="SUPFAM" id="SSF49464">
    <property type="entry name" value="Carboxypeptidase regulatory domain-like"/>
    <property type="match status" value="1"/>
</dbReference>
<dbReference type="InterPro" id="IPR008969">
    <property type="entry name" value="CarboxyPept-like_regulatory"/>
</dbReference>
<accession>A0ABS0L1G5</accession>
<feature type="signal peptide" evidence="5">
    <location>
        <begin position="1"/>
        <end position="20"/>
    </location>
</feature>
<dbReference type="InterPro" id="IPR050330">
    <property type="entry name" value="Bact_OuterMem_StrucFunc"/>
</dbReference>
<keyword evidence="3" id="KW-0998">Cell outer membrane</keyword>
<sequence>MYLKVLLTLVLALGWLPLSAQVGGQQFSDARAGYQLLYPPGWWVQEEAAWGHITFYTGETRRHAPAWVQLAISAVPASRKDLDLLKTGEPDSLWATLRRLPQVRILSLDQADAGFYQEVRYEYTYKAAAAGRTHVLGRRLWRNGYEYRLECQVASAADARRLAEGRQLVNSFALTGKGLPSRRYTDQGCDDKMYGIAALRVQDDLWEDDCRTIHEFSVEDPTQPPVVHSRVLPFQSYALAKGFDNCLYSVTKAPTDAPEYVYRYDPATRQGRYTPWRLPAQGGDNVWISAATDARGDLYFITSDAGKLVKVSPTANTVTTVWNADPVRQARYYPTIGFAGAGTHANFCLDENNTLYQVYSTNGTLLAVDLPTSRPWADLLPVDGLPNKGGYSDVVLQLDAEGNRVFYLAGPKALYLVDFEKRKATKVRRGVYTDLAGCNVLREAGRIRAAPAPPATAGWRGRVLDATTFRPLPQARLHLTGPATDTTLTASMQGFFAGVGRPGQRYRARVQLPGYLALDTTYTLAPGPHVRDVLLQPLALGSVLRLDKVQFEQGKAVLLPSSGPDLDRLLALLTATPTLTIELRGHTDNVGDPQKNVLLSEQRVEVVKAYLVSHGVAAARITGIGLGGAEPRAANDQETTRRLNRRVEFRVTGGK</sequence>
<reference evidence="7 8" key="1">
    <citation type="submission" date="2020-11" db="EMBL/GenBank/DDBJ databases">
        <title>Hymenobacter sp.</title>
        <authorList>
            <person name="Kim M.K."/>
        </authorList>
    </citation>
    <scope>NUCLEOTIDE SEQUENCE [LARGE SCALE GENOMIC DNA]</scope>
    <source>
        <strain evidence="7 8">BT594</strain>
    </source>
</reference>
<comment type="subcellular location">
    <subcellularLocation>
        <location evidence="1">Cell outer membrane</location>
    </subcellularLocation>
</comment>
<dbReference type="Proteomes" id="UP000601099">
    <property type="component" value="Unassembled WGS sequence"/>
</dbReference>
<evidence type="ECO:0000313" key="8">
    <source>
        <dbReference type="Proteomes" id="UP000601099"/>
    </source>
</evidence>
<evidence type="ECO:0000313" key="7">
    <source>
        <dbReference type="EMBL" id="MBG8553954.1"/>
    </source>
</evidence>
<keyword evidence="2 4" id="KW-0472">Membrane</keyword>
<dbReference type="SUPFAM" id="SSF103088">
    <property type="entry name" value="OmpA-like"/>
    <property type="match status" value="1"/>
</dbReference>
<evidence type="ECO:0000256" key="5">
    <source>
        <dbReference type="SAM" id="SignalP"/>
    </source>
</evidence>
<dbReference type="CDD" id="cd07185">
    <property type="entry name" value="OmpA_C-like"/>
    <property type="match status" value="1"/>
</dbReference>
<dbReference type="Pfam" id="PF00691">
    <property type="entry name" value="OmpA"/>
    <property type="match status" value="1"/>
</dbReference>